<gene>
    <name evidence="2" type="ORF">EYF80_066413</name>
</gene>
<evidence type="ECO:0000313" key="3">
    <source>
        <dbReference type="Proteomes" id="UP000314294"/>
    </source>
</evidence>
<feature type="compositionally biased region" description="Basic and acidic residues" evidence="1">
    <location>
        <begin position="84"/>
        <end position="109"/>
    </location>
</feature>
<dbReference type="Proteomes" id="UP000314294">
    <property type="component" value="Unassembled WGS sequence"/>
</dbReference>
<feature type="region of interest" description="Disordered" evidence="1">
    <location>
        <begin position="1"/>
        <end position="125"/>
    </location>
</feature>
<feature type="compositionally biased region" description="Basic residues" evidence="1">
    <location>
        <begin position="47"/>
        <end position="58"/>
    </location>
</feature>
<sequence length="125" mass="14055">MRSSGYEVIRSSGQQVISSSSEGGLVRSRRSKLREHKTNKATQRGAVTRRHDRGRHRPFNCNSCDFKTHSSDWRRRGVSSSSVRRREAERRPGGGRRQEAGGRRQEAGERAVASGAAEGVFRYEP</sequence>
<evidence type="ECO:0000313" key="2">
    <source>
        <dbReference type="EMBL" id="TNN23465.1"/>
    </source>
</evidence>
<feature type="compositionally biased region" description="Basic residues" evidence="1">
    <location>
        <begin position="27"/>
        <end position="39"/>
    </location>
</feature>
<accession>A0A4Z2E3W1</accession>
<comment type="caution">
    <text evidence="2">The sequence shown here is derived from an EMBL/GenBank/DDBJ whole genome shotgun (WGS) entry which is preliminary data.</text>
</comment>
<keyword evidence="3" id="KW-1185">Reference proteome</keyword>
<proteinExistence type="predicted"/>
<evidence type="ECO:0000256" key="1">
    <source>
        <dbReference type="SAM" id="MobiDB-lite"/>
    </source>
</evidence>
<dbReference type="EMBL" id="SRLO01018386">
    <property type="protein sequence ID" value="TNN23465.1"/>
    <property type="molecule type" value="Genomic_DNA"/>
</dbReference>
<feature type="compositionally biased region" description="Basic and acidic residues" evidence="1">
    <location>
        <begin position="66"/>
        <end position="75"/>
    </location>
</feature>
<organism evidence="2 3">
    <name type="scientific">Liparis tanakae</name>
    <name type="common">Tanaka's snailfish</name>
    <dbReference type="NCBI Taxonomy" id="230148"/>
    <lineage>
        <taxon>Eukaryota</taxon>
        <taxon>Metazoa</taxon>
        <taxon>Chordata</taxon>
        <taxon>Craniata</taxon>
        <taxon>Vertebrata</taxon>
        <taxon>Euteleostomi</taxon>
        <taxon>Actinopterygii</taxon>
        <taxon>Neopterygii</taxon>
        <taxon>Teleostei</taxon>
        <taxon>Neoteleostei</taxon>
        <taxon>Acanthomorphata</taxon>
        <taxon>Eupercaria</taxon>
        <taxon>Perciformes</taxon>
        <taxon>Cottioidei</taxon>
        <taxon>Cottales</taxon>
        <taxon>Liparidae</taxon>
        <taxon>Liparis</taxon>
    </lineage>
</organism>
<name>A0A4Z2E3W1_9TELE</name>
<feature type="compositionally biased region" description="Low complexity" evidence="1">
    <location>
        <begin position="8"/>
        <end position="21"/>
    </location>
</feature>
<protein>
    <submittedName>
        <fullName evidence="2">Uncharacterized protein</fullName>
    </submittedName>
</protein>
<dbReference type="AlphaFoldDB" id="A0A4Z2E3W1"/>
<reference evidence="2 3" key="1">
    <citation type="submission" date="2019-03" db="EMBL/GenBank/DDBJ databases">
        <title>First draft genome of Liparis tanakae, snailfish: a comprehensive survey of snailfish specific genes.</title>
        <authorList>
            <person name="Kim W."/>
            <person name="Song I."/>
            <person name="Jeong J.-H."/>
            <person name="Kim D."/>
            <person name="Kim S."/>
            <person name="Ryu S."/>
            <person name="Song J.Y."/>
            <person name="Lee S.K."/>
        </authorList>
    </citation>
    <scope>NUCLEOTIDE SEQUENCE [LARGE SCALE GENOMIC DNA]</scope>
    <source>
        <tissue evidence="2">Muscle</tissue>
    </source>
</reference>